<protein>
    <submittedName>
        <fullName evidence="2">Uncharacterized protein</fullName>
    </submittedName>
</protein>
<sequence length="177" mass="19863">MKPLFKPALYYALLCSPLLGQDQPAPWNSVRFTVLHEEKKASVEIEGEDQLTKVVLTVDGKSFVVPETELANCDLPQLDTANLLFGADWYGPVKPDEEKTPHHIIELTIGEVNKFGNHTSLKFLFHSGRFQERIILEQNTATLWKEYRKRVNEGEKETGTVTRPAPQSGPSSAESAE</sequence>
<accession>A0A918TRJ3</accession>
<comment type="caution">
    <text evidence="2">The sequence shown here is derived from an EMBL/GenBank/DDBJ whole genome shotgun (WGS) entry which is preliminary data.</text>
</comment>
<feature type="region of interest" description="Disordered" evidence="1">
    <location>
        <begin position="152"/>
        <end position="177"/>
    </location>
</feature>
<feature type="compositionally biased region" description="Polar residues" evidence="1">
    <location>
        <begin position="168"/>
        <end position="177"/>
    </location>
</feature>
<name>A0A918TRJ3_9BACT</name>
<dbReference type="Proteomes" id="UP000644507">
    <property type="component" value="Unassembled WGS sequence"/>
</dbReference>
<evidence type="ECO:0000313" key="2">
    <source>
        <dbReference type="EMBL" id="GHC60212.1"/>
    </source>
</evidence>
<keyword evidence="3" id="KW-1185">Reference proteome</keyword>
<dbReference type="RefSeq" id="WP_189571384.1">
    <property type="nucleotide sequence ID" value="NZ_BMXI01000013.1"/>
</dbReference>
<proteinExistence type="predicted"/>
<organism evidence="2 3">
    <name type="scientific">Roseibacillus persicicus</name>
    <dbReference type="NCBI Taxonomy" id="454148"/>
    <lineage>
        <taxon>Bacteria</taxon>
        <taxon>Pseudomonadati</taxon>
        <taxon>Verrucomicrobiota</taxon>
        <taxon>Verrucomicrobiia</taxon>
        <taxon>Verrucomicrobiales</taxon>
        <taxon>Verrucomicrobiaceae</taxon>
        <taxon>Roseibacillus</taxon>
    </lineage>
</organism>
<dbReference type="EMBL" id="BMXI01000013">
    <property type="protein sequence ID" value="GHC60212.1"/>
    <property type="molecule type" value="Genomic_DNA"/>
</dbReference>
<gene>
    <name evidence="2" type="ORF">GCM10007100_29360</name>
</gene>
<reference evidence="2" key="1">
    <citation type="journal article" date="2014" name="Int. J. Syst. Evol. Microbiol.">
        <title>Complete genome sequence of Corynebacterium casei LMG S-19264T (=DSM 44701T), isolated from a smear-ripened cheese.</title>
        <authorList>
            <consortium name="US DOE Joint Genome Institute (JGI-PGF)"/>
            <person name="Walter F."/>
            <person name="Albersmeier A."/>
            <person name="Kalinowski J."/>
            <person name="Ruckert C."/>
        </authorList>
    </citation>
    <scope>NUCLEOTIDE SEQUENCE</scope>
    <source>
        <strain evidence="2">KCTC 12988</strain>
    </source>
</reference>
<reference evidence="2" key="2">
    <citation type="submission" date="2020-09" db="EMBL/GenBank/DDBJ databases">
        <authorList>
            <person name="Sun Q."/>
            <person name="Kim S."/>
        </authorList>
    </citation>
    <scope>NUCLEOTIDE SEQUENCE</scope>
    <source>
        <strain evidence="2">KCTC 12988</strain>
    </source>
</reference>
<evidence type="ECO:0000313" key="3">
    <source>
        <dbReference type="Proteomes" id="UP000644507"/>
    </source>
</evidence>
<dbReference type="AlphaFoldDB" id="A0A918TRJ3"/>
<evidence type="ECO:0000256" key="1">
    <source>
        <dbReference type="SAM" id="MobiDB-lite"/>
    </source>
</evidence>